<reference evidence="1" key="1">
    <citation type="submission" date="2022-07" db="EMBL/GenBank/DDBJ databases">
        <title>Phylogenomic reconstructions and comparative analyses of Kickxellomycotina fungi.</title>
        <authorList>
            <person name="Reynolds N.K."/>
            <person name="Stajich J.E."/>
            <person name="Barry K."/>
            <person name="Grigoriev I.V."/>
            <person name="Crous P."/>
            <person name="Smith M.E."/>
        </authorList>
    </citation>
    <scope>NUCLEOTIDE SEQUENCE</scope>
    <source>
        <strain evidence="1">NRRL 1566</strain>
    </source>
</reference>
<accession>A0A9W8IBY9</accession>
<organism evidence="1 2">
    <name type="scientific">Coemansia brasiliensis</name>
    <dbReference type="NCBI Taxonomy" id="2650707"/>
    <lineage>
        <taxon>Eukaryota</taxon>
        <taxon>Fungi</taxon>
        <taxon>Fungi incertae sedis</taxon>
        <taxon>Zoopagomycota</taxon>
        <taxon>Kickxellomycotina</taxon>
        <taxon>Kickxellomycetes</taxon>
        <taxon>Kickxellales</taxon>
        <taxon>Kickxellaceae</taxon>
        <taxon>Coemansia</taxon>
    </lineage>
</organism>
<evidence type="ECO:0000313" key="2">
    <source>
        <dbReference type="Proteomes" id="UP001139887"/>
    </source>
</evidence>
<dbReference type="AlphaFoldDB" id="A0A9W8IBY9"/>
<dbReference type="Gene3D" id="1.25.40.10">
    <property type="entry name" value="Tetratricopeptide repeat domain"/>
    <property type="match status" value="1"/>
</dbReference>
<name>A0A9W8IBY9_9FUNG</name>
<dbReference type="InterPro" id="IPR011990">
    <property type="entry name" value="TPR-like_helical_dom_sf"/>
</dbReference>
<dbReference type="OrthoDB" id="1922977at2759"/>
<proteinExistence type="predicted"/>
<evidence type="ECO:0000313" key="1">
    <source>
        <dbReference type="EMBL" id="KAJ2847477.1"/>
    </source>
</evidence>
<comment type="caution">
    <text evidence="1">The sequence shown here is derived from an EMBL/GenBank/DDBJ whole genome shotgun (WGS) entry which is preliminary data.</text>
</comment>
<dbReference type="EMBL" id="JANBUW010000308">
    <property type="protein sequence ID" value="KAJ2847477.1"/>
    <property type="molecule type" value="Genomic_DNA"/>
</dbReference>
<protein>
    <submittedName>
        <fullName evidence="1">Uncharacterized protein</fullName>
    </submittedName>
</protein>
<sequence>MTNELDSCILQPLIVVDDIGIPGLISADLPDGAAATSTKQLPAAALEPASKSGLDQRSEDSLVKGDSALYITNTTASKVNSQDVSIDYSNVDLSKLTSKHLLAAIGEAPKNGLGAIRKYYKDLQCALAVFSSNDEGTLISNDELAHAMLPVWNNYKHHFSGTGISKSNPLYNVLDLANVGSLPALNGNHLTRKERSYVLQLVRSNENTPPILNRDILYFPAHSESQQEEADSLSSAKKTKIRYFDMADVVESDNNKAALKDNPDEKDKQATEEDVLYDEALQIFRKGLPTFKRPTMVNDLMMYLGVRVNKNLGKAVLKLRDALEQYPKSEKLWDLYLELYTRQRASEKDVVSTFSDATRFNPYSICIWRRYIVWCGCHASQTKTKSDTIWLDRLRMVTSMALKLLASAQAAARKQERSAAIAEFLVYFWKCLYASYFASQGQAPVSATFPPLLLDHMHACLSATSVQTLSDEVASVNLLAAQERPSTMDNSKWNGLQWILSDLLLPHHLLLVGQVFANSFITAQFIPRKVLDKLLAVLYSAPSSHTAFFIDWNKVVQSKSDIAGGSAKLEPYVASIVVKLYTQMRKVLNRPIRIFSDDMFGLELTSQSARLCSASINATFSQMRHQEQKAVKQLCIESKELLWHFYDSSLSNDDIRRIPHIMSICDIPLLLSFAMCANGFPGTSDKITAAVQALWRHAFYIAKHANIDISSMRSAEAALDPGSQNEDTKLQLIETRTLYYRLVGYTSSWSPTSLQRLKQIMPTSGCSKQSSNKQNNFPSGAWIWINIALVELLHISIVKNQQLLDAKSIDIALAWLKYGLKRLHPNDMGSRAQIWAFILRITMAQRHLTLGDIAMAHKDLEMPPITLGSSENIPPSFMLINSILQPIIVANPSDSTLKAIGHYLSTIARSNSELAVRLIEYVSVSNRNQPDLKNMVRKMSFLDIRDFAD</sequence>
<gene>
    <name evidence="1" type="ORF">IWW36_003839</name>
</gene>
<dbReference type="Proteomes" id="UP001139887">
    <property type="component" value="Unassembled WGS sequence"/>
</dbReference>
<keyword evidence="2" id="KW-1185">Reference proteome</keyword>